<keyword evidence="1" id="KW-0175">Coiled coil</keyword>
<evidence type="ECO:0000313" key="5">
    <source>
        <dbReference type="Proteomes" id="UP000753802"/>
    </source>
</evidence>
<sequence>MRIFFLVSLLWLGAVNASAQFVSANDYPMPRGHSNGLVRPGFHLESKFSFVNLGKEKHLYLTLEIQLGTALNPRAPFSYRYMLMGKEYTDQDLGKEPFQSIRLGFAEFSVLVQGPNLNRTLTYKYGVKEDLGIVPQDALLSYYACHVQGLEDVDYNGTEAVVAAIHAFEDKRKAALQQSQNTARPSVSLNTQNNSNASNTNSDPSQQKKESVANNPATQTSARPKDDFWSEKKTTAPNNSTAIPEGGRLIPEQPNHKNLPEFVRTTNGGYYHKGADGRFREVTAEEYQKAKGAQSAKNTSAAPEEKQLTAAEINAKVDKMFSDARERDAAINAKIEQFGNMMRMNFYYAEAIRNGKQNLAELSTLSGEYSSIEQLQADFNRKYSAINGQVRQLEDARNAKLNNAVSGTLNGSATEQAIGQGVALIGSIFNSAKASKEAKEAKEALRLARERQEKEIIAAKQRARVEMRGQLLKSFPNGGTPLTAHKITAPEVYMFGYVIDPASINNETAGITVSNVFSVTQYSDGTYPLKTSVTGRLKGIAQGDVVLVGFYTDKNAADQMRNSFISLAQKSELSVKQFTLKTLGGSGTGNAAAASGDFWETGKSATKTAADTTKKKDGFWNN</sequence>
<feature type="signal peptide" evidence="3">
    <location>
        <begin position="1"/>
        <end position="19"/>
    </location>
</feature>
<comment type="caution">
    <text evidence="4">The sequence shown here is derived from an EMBL/GenBank/DDBJ whole genome shotgun (WGS) entry which is preliminary data.</text>
</comment>
<reference evidence="4 5" key="1">
    <citation type="submission" date="2020-01" db="EMBL/GenBank/DDBJ databases">
        <title>Genome analysis.</title>
        <authorList>
            <person name="Wu S."/>
            <person name="Wang G."/>
        </authorList>
    </citation>
    <scope>NUCLEOTIDE SEQUENCE [LARGE SCALE GENOMIC DNA]</scope>
    <source>
        <strain evidence="4 5">SYL130</strain>
    </source>
</reference>
<accession>A0ABX0A1B6</accession>
<dbReference type="EMBL" id="JAACJS010000015">
    <property type="protein sequence ID" value="NCI52093.1"/>
    <property type="molecule type" value="Genomic_DNA"/>
</dbReference>
<feature type="chain" id="PRO_5047346690" evidence="3">
    <location>
        <begin position="20"/>
        <end position="622"/>
    </location>
</feature>
<feature type="compositionally biased region" description="Low complexity" evidence="2">
    <location>
        <begin position="188"/>
        <end position="202"/>
    </location>
</feature>
<dbReference type="Proteomes" id="UP000753802">
    <property type="component" value="Unassembled WGS sequence"/>
</dbReference>
<protein>
    <submittedName>
        <fullName evidence="4">Uncharacterized protein</fullName>
    </submittedName>
</protein>
<gene>
    <name evidence="4" type="ORF">GWC95_19365</name>
</gene>
<feature type="compositionally biased region" description="Polar residues" evidence="2">
    <location>
        <begin position="176"/>
        <end position="187"/>
    </location>
</feature>
<feature type="compositionally biased region" description="Basic and acidic residues" evidence="2">
    <location>
        <begin position="223"/>
        <end position="234"/>
    </location>
</feature>
<feature type="coiled-coil region" evidence="1">
    <location>
        <begin position="431"/>
        <end position="462"/>
    </location>
</feature>
<organism evidence="4 5">
    <name type="scientific">Sediminibacterium roseum</name>
    <dbReference type="NCBI Taxonomy" id="1978412"/>
    <lineage>
        <taxon>Bacteria</taxon>
        <taxon>Pseudomonadati</taxon>
        <taxon>Bacteroidota</taxon>
        <taxon>Chitinophagia</taxon>
        <taxon>Chitinophagales</taxon>
        <taxon>Chitinophagaceae</taxon>
        <taxon>Sediminibacterium</taxon>
    </lineage>
</organism>
<evidence type="ECO:0000256" key="2">
    <source>
        <dbReference type="SAM" id="MobiDB-lite"/>
    </source>
</evidence>
<proteinExistence type="predicted"/>
<evidence type="ECO:0000256" key="3">
    <source>
        <dbReference type="SAM" id="SignalP"/>
    </source>
</evidence>
<keyword evidence="3" id="KW-0732">Signal</keyword>
<name>A0ABX0A1B6_9BACT</name>
<feature type="compositionally biased region" description="Polar residues" evidence="2">
    <location>
        <begin position="212"/>
        <end position="222"/>
    </location>
</feature>
<evidence type="ECO:0000256" key="1">
    <source>
        <dbReference type="SAM" id="Coils"/>
    </source>
</evidence>
<keyword evidence="5" id="KW-1185">Reference proteome</keyword>
<feature type="region of interest" description="Disordered" evidence="2">
    <location>
        <begin position="176"/>
        <end position="257"/>
    </location>
</feature>
<evidence type="ECO:0000313" key="4">
    <source>
        <dbReference type="EMBL" id="NCI52093.1"/>
    </source>
</evidence>
<dbReference type="RefSeq" id="WP_161820350.1">
    <property type="nucleotide sequence ID" value="NZ_JAACJS010000015.1"/>
</dbReference>